<dbReference type="KEGG" id="sct:SCAT_0431"/>
<dbReference type="InterPro" id="IPR011990">
    <property type="entry name" value="TPR-like_helical_dom_sf"/>
</dbReference>
<accession>G8WNQ4</accession>
<dbReference type="InterPro" id="IPR036388">
    <property type="entry name" value="WH-like_DNA-bd_sf"/>
</dbReference>
<accession>F8JQT4</accession>
<dbReference type="SUPFAM" id="SSF48452">
    <property type="entry name" value="TPR-like"/>
    <property type="match status" value="1"/>
</dbReference>
<dbReference type="Gene3D" id="1.10.10.10">
    <property type="entry name" value="Winged helix-like DNA-binding domain superfamily/Winged helix DNA-binding domain"/>
    <property type="match status" value="1"/>
</dbReference>
<dbReference type="PATRIC" id="fig|1003195.11.peg.2070"/>
<dbReference type="GO" id="GO:0005524">
    <property type="term" value="F:ATP binding"/>
    <property type="evidence" value="ECO:0007669"/>
    <property type="project" value="UniProtKB-KW"/>
</dbReference>
<evidence type="ECO:0000256" key="2">
    <source>
        <dbReference type="ARBA" id="ARBA00022840"/>
    </source>
</evidence>
<evidence type="ECO:0000313" key="4">
    <source>
        <dbReference type="EMBL" id="AEW92816.1"/>
    </source>
</evidence>
<dbReference type="KEGG" id="scy:SCATT_04450"/>
<dbReference type="InterPro" id="IPR027417">
    <property type="entry name" value="P-loop_NTPase"/>
</dbReference>
<dbReference type="RefSeq" id="WP_014141207.1">
    <property type="nucleotide sequence ID" value="NC_016111.1"/>
</dbReference>
<sequence length="955" mass="102561">MAPRTDTELVRGGTAAHLDHAEECLLGRERELAEVAGWLEADDGPRLVLLRGERGVGRSASLRALAGRLRAAGGAALSLTCVPGDAERWLLLAWRLVSALEEHRAATVRQRTSGNPAAEALTAVEQGDPAAMADALTAALSQQVPVVVLVDDAQHADAGSLAVLGGLAVEGLISPVRLVVTAVEQPAAVAAVTALGGKGWARSLTLAPLEPEQVAEAVARRLRAVPDPDLARRVHHLSQGIPGAVDTVLTGWAEQGAIRVADGHAFLGPNAPDPVPSDGDRFVTALRALGEPCWTVASALSVLWPLGQVAEEITAALTGLSAEDVAAGLDTLAGAGVVRRVPAREAAPAGWAFRVPLTAHAVAARLGPLHRRRLAAAAVEALWARYDAGTKPVLLEGVDPGTYLPDRIADAGPAVDRERAVADLTAAAERAHPGYDGPATLRRLRAAHRLTEDPAGRELAWLRYALTAFATGDLPIARTATEKILRNPAEYLTTPMLQDAVSVLVAATAAGEDWTRLSRMTSARWWKRFLLPAPVALSGQVLALCLVERWREVLELLDRTEPVWTADPHGRAILDWARTTALEMLGRADRRRGELPRLDMPGLPPDTVYSLTVAQTERLLGEGELAGAVELLSTRGLAPEALPGTSAFLMLYLRGRWDEALTLARRMLATDRAFTAAPSHHLLPSRTAGIMLARGRTTSARRLLESVRGRQEGPLQHHLDHVEAEVLRTLGDPDAAEEVLRRGLDAARERGYVHGTAELWASLTEVCLETGRAEEAARCLRRLEEADERLRTGRTRLLCLLTSARVLREEDPRAARLRLREAVELARERGQPFETAVTLTAAVAQDAAPETALGEAYELFGATRAALWRFHTRTAMRAAGLAVPGRRQATEENEHLLATLITEGLTNRQISAVLRLSEDAVANRLTRLFTRTGLRSRTEVVTAVLTGTLSREPGR</sequence>
<keyword evidence="5" id="KW-1185">Reference proteome</keyword>
<dbReference type="InterPro" id="IPR000792">
    <property type="entry name" value="Tscrpt_reg_LuxR_C"/>
</dbReference>
<dbReference type="GO" id="GO:0006355">
    <property type="term" value="P:regulation of DNA-templated transcription"/>
    <property type="evidence" value="ECO:0007669"/>
    <property type="project" value="InterPro"/>
</dbReference>
<organism evidence="4 5">
    <name type="scientific">Streptantibioticus cattleyicolor (strain ATCC 35852 / DSM 46488 / JCM 4925 / NBRC 14057 / NRRL 8057)</name>
    <name type="common">Streptomyces cattleya</name>
    <dbReference type="NCBI Taxonomy" id="1003195"/>
    <lineage>
        <taxon>Bacteria</taxon>
        <taxon>Bacillati</taxon>
        <taxon>Actinomycetota</taxon>
        <taxon>Actinomycetes</taxon>
        <taxon>Kitasatosporales</taxon>
        <taxon>Streptomycetaceae</taxon>
        <taxon>Streptantibioticus</taxon>
    </lineage>
</organism>
<dbReference type="AlphaFoldDB" id="F8JQT4"/>
<dbReference type="HOGENOM" id="CLU_322600_0_0_11"/>
<dbReference type="InterPro" id="IPR041664">
    <property type="entry name" value="AAA_16"/>
</dbReference>
<dbReference type="InterPro" id="IPR016032">
    <property type="entry name" value="Sig_transdc_resp-reg_C-effctor"/>
</dbReference>
<dbReference type="PANTHER" id="PTHR16305:SF28">
    <property type="entry name" value="GUANYLATE CYCLASE DOMAIN-CONTAINING PROTEIN"/>
    <property type="match status" value="1"/>
</dbReference>
<evidence type="ECO:0000313" key="5">
    <source>
        <dbReference type="Proteomes" id="UP000007842"/>
    </source>
</evidence>
<dbReference type="OrthoDB" id="3333376at2"/>
<dbReference type="Pfam" id="PF00196">
    <property type="entry name" value="GerE"/>
    <property type="match status" value="1"/>
</dbReference>
<dbReference type="STRING" id="1003195.SCATT_04450"/>
<dbReference type="Proteomes" id="UP000007842">
    <property type="component" value="Chromosome"/>
</dbReference>
<dbReference type="eggNOG" id="COG2909">
    <property type="taxonomic scope" value="Bacteria"/>
</dbReference>
<evidence type="ECO:0000256" key="1">
    <source>
        <dbReference type="ARBA" id="ARBA00022741"/>
    </source>
</evidence>
<dbReference type="Gene3D" id="1.25.40.10">
    <property type="entry name" value="Tetratricopeptide repeat domain"/>
    <property type="match status" value="1"/>
</dbReference>
<feature type="domain" description="HTH luxR-type" evidence="3">
    <location>
        <begin position="892"/>
        <end position="944"/>
    </location>
</feature>
<evidence type="ECO:0000259" key="3">
    <source>
        <dbReference type="SMART" id="SM00421"/>
    </source>
</evidence>
<protein>
    <submittedName>
        <fullName evidence="4">PlmR4</fullName>
    </submittedName>
</protein>
<dbReference type="GO" id="GO:0005737">
    <property type="term" value="C:cytoplasm"/>
    <property type="evidence" value="ECO:0007669"/>
    <property type="project" value="TreeGrafter"/>
</dbReference>
<dbReference type="PANTHER" id="PTHR16305">
    <property type="entry name" value="TESTICULAR SOLUBLE ADENYLYL CYCLASE"/>
    <property type="match status" value="1"/>
</dbReference>
<dbReference type="SMART" id="SM00421">
    <property type="entry name" value="HTH_LUXR"/>
    <property type="match status" value="1"/>
</dbReference>
<dbReference type="Pfam" id="PF13191">
    <property type="entry name" value="AAA_16"/>
    <property type="match status" value="1"/>
</dbReference>
<keyword evidence="2" id="KW-0067">ATP-binding</keyword>
<reference evidence="5" key="1">
    <citation type="submission" date="2011-12" db="EMBL/GenBank/DDBJ databases">
        <title>Complete genome sequence of Streptomyces cattleya strain DSM 46488.</title>
        <authorList>
            <person name="Ou H.-Y."/>
            <person name="Li P."/>
            <person name="Zhao C."/>
            <person name="O'Hagan D."/>
            <person name="Deng Z."/>
        </authorList>
    </citation>
    <scope>NUCLEOTIDE SEQUENCE [LARGE SCALE GENOMIC DNA]</scope>
    <source>
        <strain evidence="5">ATCC 35852 / DSM 46488 / JCM 4925 / NBRC 14057 / NRRL 8057</strain>
    </source>
</reference>
<dbReference type="SUPFAM" id="SSF52540">
    <property type="entry name" value="P-loop containing nucleoside triphosphate hydrolases"/>
    <property type="match status" value="1"/>
</dbReference>
<gene>
    <name evidence="4" type="ordered locus">SCATT_04450</name>
</gene>
<keyword evidence="1" id="KW-0547">Nucleotide-binding</keyword>
<dbReference type="SUPFAM" id="SSF46894">
    <property type="entry name" value="C-terminal effector domain of the bipartite response regulators"/>
    <property type="match status" value="1"/>
</dbReference>
<dbReference type="GO" id="GO:0004016">
    <property type="term" value="F:adenylate cyclase activity"/>
    <property type="evidence" value="ECO:0007669"/>
    <property type="project" value="TreeGrafter"/>
</dbReference>
<dbReference type="EMBL" id="CP003219">
    <property type="protein sequence ID" value="AEW92816.1"/>
    <property type="molecule type" value="Genomic_DNA"/>
</dbReference>
<dbReference type="GO" id="GO:0003677">
    <property type="term" value="F:DNA binding"/>
    <property type="evidence" value="ECO:0007669"/>
    <property type="project" value="InterPro"/>
</dbReference>
<name>F8JQT4_STREN</name>
<proteinExistence type="predicted"/>